<evidence type="ECO:0000256" key="1">
    <source>
        <dbReference type="SAM" id="SignalP"/>
    </source>
</evidence>
<evidence type="ECO:0000313" key="3">
    <source>
        <dbReference type="Proteomes" id="UP001642483"/>
    </source>
</evidence>
<dbReference type="EMBL" id="CAWYQH010000130">
    <property type="protein sequence ID" value="CAK8692074.1"/>
    <property type="molecule type" value="Genomic_DNA"/>
</dbReference>
<accession>A0ABP0GMM4</accession>
<feature type="signal peptide" evidence="1">
    <location>
        <begin position="1"/>
        <end position="19"/>
    </location>
</feature>
<sequence length="234" mass="26524">MNIKRIILLLVTITAGVCGKYSEAEKGRWDWANFAAEEIAKKTHSNLVLLDLLQYKETVAYNAVIAKEEHKLHMDLKIRHVKSGQFDHCSAVVTIPTLPMNDRWQDVKLSFECKQIGGKMFKKSATKPCTAEEEKELRGKVEGFVNKNIEEENELETSFDFPGMDMGSNLQSPFKLEKVLVCNSKQVQSGTQFTVQIEARQDDINQVCSAKVLKRLDGKFDLESNQCQGSNYND</sequence>
<comment type="caution">
    <text evidence="2">The sequence shown here is derived from an EMBL/GenBank/DDBJ whole genome shotgun (WGS) entry which is preliminary data.</text>
</comment>
<name>A0ABP0GMM4_CLALP</name>
<proteinExistence type="predicted"/>
<dbReference type="Proteomes" id="UP001642483">
    <property type="component" value="Unassembled WGS sequence"/>
</dbReference>
<gene>
    <name evidence="2" type="ORF">CVLEPA_LOCUS24823</name>
</gene>
<reference evidence="2 3" key="1">
    <citation type="submission" date="2024-02" db="EMBL/GenBank/DDBJ databases">
        <authorList>
            <person name="Daric V."/>
            <person name="Darras S."/>
        </authorList>
    </citation>
    <scope>NUCLEOTIDE SEQUENCE [LARGE SCALE GENOMIC DNA]</scope>
</reference>
<organism evidence="2 3">
    <name type="scientific">Clavelina lepadiformis</name>
    <name type="common">Light-bulb sea squirt</name>
    <name type="synonym">Ascidia lepadiformis</name>
    <dbReference type="NCBI Taxonomy" id="159417"/>
    <lineage>
        <taxon>Eukaryota</taxon>
        <taxon>Metazoa</taxon>
        <taxon>Chordata</taxon>
        <taxon>Tunicata</taxon>
        <taxon>Ascidiacea</taxon>
        <taxon>Aplousobranchia</taxon>
        <taxon>Clavelinidae</taxon>
        <taxon>Clavelina</taxon>
    </lineage>
</organism>
<keyword evidence="3" id="KW-1185">Reference proteome</keyword>
<feature type="chain" id="PRO_5046297303" evidence="1">
    <location>
        <begin position="20"/>
        <end position="234"/>
    </location>
</feature>
<keyword evidence="1" id="KW-0732">Signal</keyword>
<evidence type="ECO:0000313" key="2">
    <source>
        <dbReference type="EMBL" id="CAK8692074.1"/>
    </source>
</evidence>
<protein>
    <submittedName>
        <fullName evidence="2">Uncharacterized protein</fullName>
    </submittedName>
</protein>